<keyword evidence="4" id="KW-1185">Reference proteome</keyword>
<feature type="transmembrane region" description="Helical" evidence="2">
    <location>
        <begin position="35"/>
        <end position="54"/>
    </location>
</feature>
<gene>
    <name evidence="3" type="ORF">KGM_202483</name>
</gene>
<dbReference type="EMBL" id="AGBW02011687">
    <property type="protein sequence ID" value="OWR46309.1"/>
    <property type="molecule type" value="Genomic_DNA"/>
</dbReference>
<organism evidence="3 4">
    <name type="scientific">Danaus plexippus plexippus</name>
    <dbReference type="NCBI Taxonomy" id="278856"/>
    <lineage>
        <taxon>Eukaryota</taxon>
        <taxon>Metazoa</taxon>
        <taxon>Ecdysozoa</taxon>
        <taxon>Arthropoda</taxon>
        <taxon>Hexapoda</taxon>
        <taxon>Insecta</taxon>
        <taxon>Pterygota</taxon>
        <taxon>Neoptera</taxon>
        <taxon>Endopterygota</taxon>
        <taxon>Lepidoptera</taxon>
        <taxon>Glossata</taxon>
        <taxon>Ditrysia</taxon>
        <taxon>Papilionoidea</taxon>
        <taxon>Nymphalidae</taxon>
        <taxon>Danainae</taxon>
        <taxon>Danaini</taxon>
        <taxon>Danaina</taxon>
        <taxon>Danaus</taxon>
        <taxon>Danaus</taxon>
    </lineage>
</organism>
<accession>A0A212EXT6</accession>
<feature type="region of interest" description="Disordered" evidence="1">
    <location>
        <begin position="1"/>
        <end position="23"/>
    </location>
</feature>
<dbReference type="KEGG" id="dpl:KGM_202483"/>
<keyword evidence="2" id="KW-1133">Transmembrane helix</keyword>
<protein>
    <submittedName>
        <fullName evidence="3">Uncharacterized protein</fullName>
    </submittedName>
</protein>
<dbReference type="AlphaFoldDB" id="A0A212EXT6"/>
<keyword evidence="2" id="KW-0812">Transmembrane</keyword>
<comment type="caution">
    <text evidence="3">The sequence shown here is derived from an EMBL/GenBank/DDBJ whole genome shotgun (WGS) entry which is preliminary data.</text>
</comment>
<evidence type="ECO:0000256" key="1">
    <source>
        <dbReference type="SAM" id="MobiDB-lite"/>
    </source>
</evidence>
<name>A0A212EXT6_DANPL</name>
<reference evidence="3 4" key="1">
    <citation type="journal article" date="2011" name="Cell">
        <title>The monarch butterfly genome yields insights into long-distance migration.</title>
        <authorList>
            <person name="Zhan S."/>
            <person name="Merlin C."/>
            <person name="Boore J.L."/>
            <person name="Reppert S.M."/>
        </authorList>
    </citation>
    <scope>NUCLEOTIDE SEQUENCE [LARGE SCALE GENOMIC DNA]</scope>
    <source>
        <strain evidence="3">F-2</strain>
    </source>
</reference>
<sequence length="68" mass="7449">MQTNVQIDTKALRHSPEHGQQKGNYRVTAESQMMLIAYTVTLFLAALPGTVPITPTSRSHIINNASPT</sequence>
<feature type="compositionally biased region" description="Basic and acidic residues" evidence="1">
    <location>
        <begin position="10"/>
        <end position="20"/>
    </location>
</feature>
<evidence type="ECO:0000256" key="2">
    <source>
        <dbReference type="SAM" id="Phobius"/>
    </source>
</evidence>
<proteinExistence type="predicted"/>
<dbReference type="InParanoid" id="A0A212EXT6"/>
<evidence type="ECO:0000313" key="3">
    <source>
        <dbReference type="EMBL" id="OWR46309.1"/>
    </source>
</evidence>
<dbReference type="Proteomes" id="UP000007151">
    <property type="component" value="Unassembled WGS sequence"/>
</dbReference>
<evidence type="ECO:0000313" key="4">
    <source>
        <dbReference type="Proteomes" id="UP000007151"/>
    </source>
</evidence>
<keyword evidence="2" id="KW-0472">Membrane</keyword>